<dbReference type="Pfam" id="PF01863">
    <property type="entry name" value="YgjP-like"/>
    <property type="match status" value="1"/>
</dbReference>
<keyword evidence="3" id="KW-1185">Reference proteome</keyword>
<dbReference type="Proteomes" id="UP000243535">
    <property type="component" value="Unassembled WGS sequence"/>
</dbReference>
<evidence type="ECO:0000313" key="2">
    <source>
        <dbReference type="EMBL" id="CUA81501.1"/>
    </source>
</evidence>
<name>A0A0K6GSJ5_9NEIS</name>
<accession>A0A0K6GSJ5</accession>
<organism evidence="2 3">
    <name type="scientific">Gulbenkiania indica</name>
    <dbReference type="NCBI Taxonomy" id="375574"/>
    <lineage>
        <taxon>Bacteria</taxon>
        <taxon>Pseudomonadati</taxon>
        <taxon>Pseudomonadota</taxon>
        <taxon>Betaproteobacteria</taxon>
        <taxon>Neisseriales</taxon>
        <taxon>Chromobacteriaceae</taxon>
        <taxon>Gulbenkiania</taxon>
    </lineage>
</organism>
<dbReference type="Gene3D" id="3.30.2010.10">
    <property type="entry name" value="Metalloproteases ('zincins'), catalytic domain"/>
    <property type="match status" value="1"/>
</dbReference>
<gene>
    <name evidence="2" type="ORF">Ga0061063_0343</name>
</gene>
<dbReference type="InterPro" id="IPR002725">
    <property type="entry name" value="YgjP-like_metallopeptidase"/>
</dbReference>
<dbReference type="InterPro" id="IPR053136">
    <property type="entry name" value="UTP_pyrophosphatase-like"/>
</dbReference>
<dbReference type="RefSeq" id="WP_055433112.1">
    <property type="nucleotide sequence ID" value="NZ_CYHA01000001.1"/>
</dbReference>
<reference evidence="3" key="1">
    <citation type="submission" date="2015-08" db="EMBL/GenBank/DDBJ databases">
        <authorList>
            <person name="Varghese N."/>
        </authorList>
    </citation>
    <scope>NUCLEOTIDE SEQUENCE [LARGE SCALE GENOMIC DNA]</scope>
    <source>
        <strain evidence="3">DSM 17901</strain>
    </source>
</reference>
<keyword evidence="2" id="KW-0378">Hydrolase</keyword>
<proteinExistence type="predicted"/>
<dbReference type="PANTHER" id="PTHR30399">
    <property type="entry name" value="UNCHARACTERIZED PROTEIN YGJP"/>
    <property type="match status" value="1"/>
</dbReference>
<feature type="domain" description="YgjP-like metallopeptidase" evidence="1">
    <location>
        <begin position="25"/>
        <end position="226"/>
    </location>
</feature>
<protein>
    <submittedName>
        <fullName evidence="2">Predicted metal-dependent hydrolase</fullName>
    </submittedName>
</protein>
<sequence length="235" mass="26639">MPAWLELPLPDGPVPVVLTRRRRQTIGLRVGSERVEVIAHPQVPLSELEAVLRRRSDWIAEHWRIQQQRKRERLAETHSLCLLGEVVPVRRRAEGRRVRVVHTDGALEVQGVAEGDEAALRTALAAWVKREAQLDFPRRVARLGAGLLRSPSACHLSAARTRWGSCTAQGVIRLNWRLLQAPPAIIDYVVAHELAHLMHMNHSAAFWAQVAALYPDWRVARQWLKTEGHRLFALG</sequence>
<evidence type="ECO:0000313" key="3">
    <source>
        <dbReference type="Proteomes" id="UP000243535"/>
    </source>
</evidence>
<dbReference type="EMBL" id="CYHA01000001">
    <property type="protein sequence ID" value="CUA81501.1"/>
    <property type="molecule type" value="Genomic_DNA"/>
</dbReference>
<dbReference type="PANTHER" id="PTHR30399:SF1">
    <property type="entry name" value="UTP PYROPHOSPHATASE"/>
    <property type="match status" value="1"/>
</dbReference>
<dbReference type="STRING" id="375574.GCA_001418035_00143"/>
<evidence type="ECO:0000259" key="1">
    <source>
        <dbReference type="Pfam" id="PF01863"/>
    </source>
</evidence>
<dbReference type="CDD" id="cd07344">
    <property type="entry name" value="M48_yhfN_like"/>
    <property type="match status" value="1"/>
</dbReference>
<dbReference type="AlphaFoldDB" id="A0A0K6GSJ5"/>
<dbReference type="GO" id="GO:0016787">
    <property type="term" value="F:hydrolase activity"/>
    <property type="evidence" value="ECO:0007669"/>
    <property type="project" value="UniProtKB-KW"/>
</dbReference>